<reference evidence="3 4" key="1">
    <citation type="submission" date="2020-05" db="EMBL/GenBank/DDBJ databases">
        <title>Flexivirga sp. ID2601S isolated from air conditioner.</title>
        <authorList>
            <person name="Kim D.H."/>
        </authorList>
    </citation>
    <scope>NUCLEOTIDE SEQUENCE [LARGE SCALE GENOMIC DNA]</scope>
    <source>
        <strain evidence="3 4">ID2601S</strain>
    </source>
</reference>
<comment type="caution">
    <text evidence="3">The sequence shown here is derived from an EMBL/GenBank/DDBJ whole genome shotgun (WGS) entry which is preliminary data.</text>
</comment>
<name>A0A849AJ88_9MICO</name>
<evidence type="ECO:0000256" key="1">
    <source>
        <dbReference type="SAM" id="MobiDB-lite"/>
    </source>
</evidence>
<keyword evidence="2" id="KW-0812">Transmembrane</keyword>
<feature type="region of interest" description="Disordered" evidence="1">
    <location>
        <begin position="1"/>
        <end position="22"/>
    </location>
</feature>
<feature type="compositionally biased region" description="Basic and acidic residues" evidence="1">
    <location>
        <begin position="1"/>
        <end position="12"/>
    </location>
</feature>
<evidence type="ECO:0000313" key="3">
    <source>
        <dbReference type="EMBL" id="NNG40495.1"/>
    </source>
</evidence>
<organism evidence="3 4">
    <name type="scientific">Flexivirga aerilata</name>
    <dbReference type="NCBI Taxonomy" id="1656889"/>
    <lineage>
        <taxon>Bacteria</taxon>
        <taxon>Bacillati</taxon>
        <taxon>Actinomycetota</taxon>
        <taxon>Actinomycetes</taxon>
        <taxon>Micrococcales</taxon>
        <taxon>Dermacoccaceae</taxon>
        <taxon>Flexivirga</taxon>
    </lineage>
</organism>
<dbReference type="AlphaFoldDB" id="A0A849AJ88"/>
<proteinExistence type="predicted"/>
<feature type="region of interest" description="Disordered" evidence="1">
    <location>
        <begin position="179"/>
        <end position="203"/>
    </location>
</feature>
<evidence type="ECO:0000313" key="4">
    <source>
        <dbReference type="Proteomes" id="UP000557772"/>
    </source>
</evidence>
<feature type="transmembrane region" description="Helical" evidence="2">
    <location>
        <begin position="27"/>
        <end position="49"/>
    </location>
</feature>
<dbReference type="RefSeq" id="WP_171156824.1">
    <property type="nucleotide sequence ID" value="NZ_JABENB010000002.1"/>
</dbReference>
<keyword evidence="4" id="KW-1185">Reference proteome</keyword>
<protein>
    <submittedName>
        <fullName evidence="3">DUF3105 domain-containing protein</fullName>
    </submittedName>
</protein>
<keyword evidence="2" id="KW-1133">Transmembrane helix</keyword>
<dbReference type="EMBL" id="JABENB010000002">
    <property type="protein sequence ID" value="NNG40495.1"/>
    <property type="molecule type" value="Genomic_DNA"/>
</dbReference>
<dbReference type="InterPro" id="IPR021454">
    <property type="entry name" value="DUF3105"/>
</dbReference>
<dbReference type="Pfam" id="PF11303">
    <property type="entry name" value="DUF3105"/>
    <property type="match status" value="1"/>
</dbReference>
<sequence length="203" mass="21633">MSEPSSRQDKLKRLQKQQRSGERRRGALIWGVAAVAALAVAGAGAFVVVRDQKSQPSLAAVKSYQEQAGQHVTTPVKYPQTPPVGGEHNPVWLNCGVYNQPVPNENAVHALEHGAVWVTYREGTPAADVAKLRAALPDTYSVLSPIKTQPAPVVVTAWGKQLALTGADDKRLPEFIKTYRLGPQTPEPGAACTGGLDAPGKQS</sequence>
<keyword evidence="2" id="KW-0472">Membrane</keyword>
<gene>
    <name evidence="3" type="ORF">HJ588_14595</name>
</gene>
<dbReference type="Proteomes" id="UP000557772">
    <property type="component" value="Unassembled WGS sequence"/>
</dbReference>
<accession>A0A849AJ88</accession>
<evidence type="ECO:0000256" key="2">
    <source>
        <dbReference type="SAM" id="Phobius"/>
    </source>
</evidence>